<gene>
    <name evidence="8" type="ORF">RF687_10235</name>
</gene>
<feature type="transmembrane region" description="Helical" evidence="6">
    <location>
        <begin position="342"/>
        <end position="360"/>
    </location>
</feature>
<evidence type="ECO:0000256" key="6">
    <source>
        <dbReference type="SAM" id="Phobius"/>
    </source>
</evidence>
<keyword evidence="2 6" id="KW-0812">Transmembrane</keyword>
<dbReference type="PANTHER" id="PTHR42718:SF48">
    <property type="entry name" value="CONSERVED TWO-DOMAIN MEMBRANE PROTEIN-RELATED"/>
    <property type="match status" value="1"/>
</dbReference>
<feature type="transmembrane region" description="Helical" evidence="6">
    <location>
        <begin position="234"/>
        <end position="254"/>
    </location>
</feature>
<feature type="transmembrane region" description="Helical" evidence="6">
    <location>
        <begin position="64"/>
        <end position="84"/>
    </location>
</feature>
<feature type="transmembrane region" description="Helical" evidence="6">
    <location>
        <begin position="275"/>
        <end position="298"/>
    </location>
</feature>
<keyword evidence="3 6" id="KW-1133">Transmembrane helix</keyword>
<feature type="transmembrane region" description="Helical" evidence="6">
    <location>
        <begin position="91"/>
        <end position="111"/>
    </location>
</feature>
<comment type="subcellular location">
    <subcellularLocation>
        <location evidence="1">Cell membrane</location>
        <topology evidence="1">Multi-pass membrane protein</topology>
    </subcellularLocation>
</comment>
<evidence type="ECO:0000313" key="9">
    <source>
        <dbReference type="Proteomes" id="UP001230065"/>
    </source>
</evidence>
<feature type="transmembrane region" description="Helical" evidence="6">
    <location>
        <begin position="117"/>
        <end position="135"/>
    </location>
</feature>
<feature type="transmembrane region" description="Helical" evidence="6">
    <location>
        <begin position="408"/>
        <end position="429"/>
    </location>
</feature>
<dbReference type="InterPro" id="IPR011701">
    <property type="entry name" value="MFS"/>
</dbReference>
<feature type="transmembrane region" description="Helical" evidence="6">
    <location>
        <begin position="147"/>
        <end position="172"/>
    </location>
</feature>
<dbReference type="Gene3D" id="1.20.1720.10">
    <property type="entry name" value="Multidrug resistance protein D"/>
    <property type="match status" value="1"/>
</dbReference>
<dbReference type="GO" id="GO:0022857">
    <property type="term" value="F:transmembrane transporter activity"/>
    <property type="evidence" value="ECO:0007669"/>
    <property type="project" value="InterPro"/>
</dbReference>
<feature type="transmembrane region" description="Helical" evidence="6">
    <location>
        <begin position="178"/>
        <end position="196"/>
    </location>
</feature>
<evidence type="ECO:0000256" key="3">
    <source>
        <dbReference type="ARBA" id="ARBA00022989"/>
    </source>
</evidence>
<dbReference type="GO" id="GO:0005886">
    <property type="term" value="C:plasma membrane"/>
    <property type="evidence" value="ECO:0007669"/>
    <property type="project" value="UniProtKB-SubCell"/>
</dbReference>
<proteinExistence type="predicted"/>
<dbReference type="AlphaFoldDB" id="A0AAW8LFN0"/>
<dbReference type="PROSITE" id="PS50850">
    <property type="entry name" value="MFS"/>
    <property type="match status" value="1"/>
</dbReference>
<sequence length="529" mass="54784">MGAAAESGSREIAELRDSRVLALVLVCTVSFMNVLDITVVSVALGDIGQSLGASQSELQWVVDAYTLPLGALLMSAATLSGSLGRLRLFRWGLVLFTVGSAVCALAPSMLVLNAFRALQAVGGAIFLGVGVPMISDRYAAGRERARATGIYGLISGVAIAVGPLAGGGLVLVAGWRSIFWINVPVGVVSWLASWYVKDHGADRRGSDVDWPGTLLAVLAAGGVTVVLLEGSAWGWTSARTLGGVAVGLAAMGLFMAVERRSDSPMVPGRLLTDRLYVVSILTGFAVQAGLVGQMPWLSLYAQNIYLFSPLQAGLCFLPFSLCAIAGAWLFRGGNGRWAPSARLLGILVVGCAALMSWVLLYGSSTWVVLLPGLILAGIAVGAAGTVVNELAVASFEGDEAGAASGLSAAMRQIGVVLGVAVSGVGFGGASEHVVRHQWPVGAQELVSSVRSGQGLRTTASAPGAGRSLLADVVHRATDWGMVTSFAIGLFIMLMVLVVGVLWLRRGGVNMPTSGKKNPPARETPRTPHR</sequence>
<evidence type="ECO:0000259" key="7">
    <source>
        <dbReference type="PROSITE" id="PS50850"/>
    </source>
</evidence>
<comment type="caution">
    <text evidence="8">The sequence shown here is derived from an EMBL/GenBank/DDBJ whole genome shotgun (WGS) entry which is preliminary data.</text>
</comment>
<feature type="domain" description="Major facilitator superfamily (MFS) profile" evidence="7">
    <location>
        <begin position="22"/>
        <end position="507"/>
    </location>
</feature>
<protein>
    <submittedName>
        <fullName evidence="8">MFS transporter</fullName>
    </submittedName>
</protein>
<dbReference type="Pfam" id="PF07690">
    <property type="entry name" value="MFS_1"/>
    <property type="match status" value="1"/>
</dbReference>
<dbReference type="PANTHER" id="PTHR42718">
    <property type="entry name" value="MAJOR FACILITATOR SUPERFAMILY MULTIDRUG TRANSPORTER MFSC"/>
    <property type="match status" value="1"/>
</dbReference>
<evidence type="ECO:0000256" key="4">
    <source>
        <dbReference type="ARBA" id="ARBA00023136"/>
    </source>
</evidence>
<evidence type="ECO:0000256" key="5">
    <source>
        <dbReference type="SAM" id="MobiDB-lite"/>
    </source>
</evidence>
<keyword evidence="4 6" id="KW-0472">Membrane</keyword>
<feature type="transmembrane region" description="Helical" evidence="6">
    <location>
        <begin position="310"/>
        <end position="330"/>
    </location>
</feature>
<reference evidence="8" key="1">
    <citation type="submission" date="2022-06" db="EMBL/GenBank/DDBJ databases">
        <title>Draft Genome Sequences of Three Actinomyces oris Strains, Isolated from Healthy Human Feces.</title>
        <authorList>
            <person name="Ye Y."/>
            <person name="Liu C."/>
            <person name="Zhao J."/>
            <person name="Xu J."/>
            <person name="Huang H."/>
            <person name="Wang B."/>
            <person name="Wei J."/>
            <person name="Jing X."/>
        </authorList>
    </citation>
    <scope>NUCLEOTIDE SEQUENCE</scope>
    <source>
        <strain evidence="8">CNGBCC1803727</strain>
    </source>
</reference>
<feature type="transmembrane region" description="Helical" evidence="6">
    <location>
        <begin position="20"/>
        <end position="44"/>
    </location>
</feature>
<dbReference type="SUPFAM" id="SSF103473">
    <property type="entry name" value="MFS general substrate transporter"/>
    <property type="match status" value="1"/>
</dbReference>
<accession>A0AAW8LFN0</accession>
<name>A0AAW8LFN0_9ACTO</name>
<feature type="transmembrane region" description="Helical" evidence="6">
    <location>
        <begin position="208"/>
        <end position="228"/>
    </location>
</feature>
<evidence type="ECO:0000313" key="8">
    <source>
        <dbReference type="EMBL" id="MDR0178322.1"/>
    </source>
</evidence>
<dbReference type="EMBL" id="JAMZMF010000014">
    <property type="protein sequence ID" value="MDR0178322.1"/>
    <property type="molecule type" value="Genomic_DNA"/>
</dbReference>
<feature type="transmembrane region" description="Helical" evidence="6">
    <location>
        <begin position="366"/>
        <end position="387"/>
    </location>
</feature>
<dbReference type="InterPro" id="IPR020846">
    <property type="entry name" value="MFS_dom"/>
</dbReference>
<dbReference type="InterPro" id="IPR036259">
    <property type="entry name" value="MFS_trans_sf"/>
</dbReference>
<evidence type="ECO:0000256" key="2">
    <source>
        <dbReference type="ARBA" id="ARBA00022692"/>
    </source>
</evidence>
<dbReference type="RefSeq" id="WP_308680209.1">
    <property type="nucleotide sequence ID" value="NZ_JAMZMF010000014.1"/>
</dbReference>
<dbReference type="Proteomes" id="UP001230065">
    <property type="component" value="Unassembled WGS sequence"/>
</dbReference>
<feature type="transmembrane region" description="Helical" evidence="6">
    <location>
        <begin position="479"/>
        <end position="503"/>
    </location>
</feature>
<dbReference type="CDD" id="cd17321">
    <property type="entry name" value="MFS_MMR_MDR_like"/>
    <property type="match status" value="1"/>
</dbReference>
<organism evidence="8 9">
    <name type="scientific">Actinomyces oris</name>
    <dbReference type="NCBI Taxonomy" id="544580"/>
    <lineage>
        <taxon>Bacteria</taxon>
        <taxon>Bacillati</taxon>
        <taxon>Actinomycetota</taxon>
        <taxon>Actinomycetes</taxon>
        <taxon>Actinomycetales</taxon>
        <taxon>Actinomycetaceae</taxon>
        <taxon>Actinomyces</taxon>
    </lineage>
</organism>
<evidence type="ECO:0000256" key="1">
    <source>
        <dbReference type="ARBA" id="ARBA00004651"/>
    </source>
</evidence>
<dbReference type="Gene3D" id="1.20.1250.20">
    <property type="entry name" value="MFS general substrate transporter like domains"/>
    <property type="match status" value="1"/>
</dbReference>
<feature type="region of interest" description="Disordered" evidence="5">
    <location>
        <begin position="509"/>
        <end position="529"/>
    </location>
</feature>